<dbReference type="Proteomes" id="UP000694397">
    <property type="component" value="Chromosome 23"/>
</dbReference>
<dbReference type="InterPro" id="IPR036179">
    <property type="entry name" value="Ig-like_dom_sf"/>
</dbReference>
<dbReference type="InterPro" id="IPR011161">
    <property type="entry name" value="MHC_I-like_Ag-recog"/>
</dbReference>
<evidence type="ECO:0000313" key="7">
    <source>
        <dbReference type="Ensembl" id="ENSSFOP00015027067.1"/>
    </source>
</evidence>
<feature type="transmembrane region" description="Helical" evidence="4">
    <location>
        <begin position="326"/>
        <end position="349"/>
    </location>
</feature>
<dbReference type="GO" id="GO:0006955">
    <property type="term" value="P:immune response"/>
    <property type="evidence" value="ECO:0007669"/>
    <property type="project" value="TreeGrafter"/>
</dbReference>
<gene>
    <name evidence="7" type="primary">LOC108935681</name>
</gene>
<evidence type="ECO:0000256" key="4">
    <source>
        <dbReference type="SAM" id="Phobius"/>
    </source>
</evidence>
<dbReference type="InterPro" id="IPR050208">
    <property type="entry name" value="MHC_class-I_related"/>
</dbReference>
<evidence type="ECO:0000313" key="8">
    <source>
        <dbReference type="Proteomes" id="UP000694397"/>
    </source>
</evidence>
<dbReference type="InterPro" id="IPR011162">
    <property type="entry name" value="MHC_I/II-like_Ag-recog"/>
</dbReference>
<dbReference type="KEGG" id="sfm:108935644"/>
<keyword evidence="4" id="KW-0472">Membrane</keyword>
<dbReference type="Pfam" id="PF00129">
    <property type="entry name" value="MHC_I"/>
    <property type="match status" value="1"/>
</dbReference>
<dbReference type="InterPro" id="IPR013783">
    <property type="entry name" value="Ig-like_fold"/>
</dbReference>
<feature type="signal peptide" evidence="5">
    <location>
        <begin position="1"/>
        <end position="17"/>
    </location>
</feature>
<dbReference type="SMART" id="SM00407">
    <property type="entry name" value="IGc1"/>
    <property type="match status" value="1"/>
</dbReference>
<dbReference type="InterPro" id="IPR001039">
    <property type="entry name" value="MHC_I_a_a1/a2"/>
</dbReference>
<keyword evidence="4" id="KW-0812">Transmembrane</keyword>
<feature type="compositionally biased region" description="Basic and acidic residues" evidence="3">
    <location>
        <begin position="267"/>
        <end position="280"/>
    </location>
</feature>
<dbReference type="InterPro" id="IPR003597">
    <property type="entry name" value="Ig_C1-set"/>
</dbReference>
<feature type="compositionally biased region" description="Low complexity" evidence="3">
    <location>
        <begin position="368"/>
        <end position="395"/>
    </location>
</feature>
<proteinExistence type="inferred from homology"/>
<dbReference type="Gene3D" id="3.30.500.10">
    <property type="entry name" value="MHC class I-like antigen recognition-like"/>
    <property type="match status" value="1"/>
</dbReference>
<name>A0A8C9S9E2_SCLFO</name>
<dbReference type="SUPFAM" id="SSF48726">
    <property type="entry name" value="Immunoglobulin"/>
    <property type="match status" value="1"/>
</dbReference>
<dbReference type="GO" id="GO:0009897">
    <property type="term" value="C:external side of plasma membrane"/>
    <property type="evidence" value="ECO:0007669"/>
    <property type="project" value="TreeGrafter"/>
</dbReference>
<dbReference type="GeneTree" id="ENSGT01150000287002"/>
<feature type="compositionally biased region" description="Low complexity" evidence="3">
    <location>
        <begin position="421"/>
        <end position="430"/>
    </location>
</feature>
<dbReference type="InterPro" id="IPR007110">
    <property type="entry name" value="Ig-like_dom"/>
</dbReference>
<dbReference type="PRINTS" id="PR01638">
    <property type="entry name" value="MHCCLASSI"/>
</dbReference>
<evidence type="ECO:0000256" key="1">
    <source>
        <dbReference type="ARBA" id="ARBA00023180"/>
    </source>
</evidence>
<evidence type="ECO:0000256" key="2">
    <source>
        <dbReference type="RuleBase" id="RU004439"/>
    </source>
</evidence>
<keyword evidence="4" id="KW-1133">Transmembrane helix</keyword>
<dbReference type="PANTHER" id="PTHR16675">
    <property type="entry name" value="MHC CLASS I-RELATED"/>
    <property type="match status" value="1"/>
</dbReference>
<dbReference type="AlphaFoldDB" id="A0A8C9S9E2"/>
<dbReference type="InterPro" id="IPR037055">
    <property type="entry name" value="MHC_I-like_Ag-recog_sf"/>
</dbReference>
<feature type="region of interest" description="Disordered" evidence="3">
    <location>
        <begin position="359"/>
        <end position="475"/>
    </location>
</feature>
<dbReference type="OrthoDB" id="8890485at2759"/>
<feature type="chain" id="PRO_5034728067" evidence="5">
    <location>
        <begin position="18"/>
        <end position="475"/>
    </location>
</feature>
<dbReference type="SUPFAM" id="SSF54452">
    <property type="entry name" value="MHC antigen-recognition domain"/>
    <property type="match status" value="1"/>
</dbReference>
<feature type="compositionally biased region" description="Polar residues" evidence="3">
    <location>
        <begin position="431"/>
        <end position="444"/>
    </location>
</feature>
<evidence type="ECO:0000256" key="3">
    <source>
        <dbReference type="SAM" id="MobiDB-lite"/>
    </source>
</evidence>
<keyword evidence="1" id="KW-0325">Glycoprotein</keyword>
<reference evidence="7" key="3">
    <citation type="submission" date="2025-09" db="UniProtKB">
        <authorList>
            <consortium name="Ensembl"/>
        </authorList>
    </citation>
    <scope>IDENTIFICATION</scope>
</reference>
<accession>A0A8C9S9E2</accession>
<sequence length="475" mass="53676">MWFQLLSLLLLPLWTEGSDEIHSLEYIYTALSKPIGLPGIYEFTAMGILNDKEIDYYNSQEKLKIPRQEWMKERLDENYWGKGTQSRRSKEQWFKVNVNILMDRMRHNSSDIHVLQWRHGCKGVQQPDGSLKFKEGFDQYSYDGEDFLSFDESNSRWIAPVPAAQPTKKKWDDSQTLNQYTKGYLQKECMDWLSKFMYYGEVDLRKHSPPKVFVFAKKSKNPGNMVLHCLATEFYPKDVVVEIYRNGIALTERDGVLSTGVRPTGVRPDRENPDERPEETFQLKKSLEIPENDDREYSCKINHRALKEPVHKTWDRTCCDCKDNKIGIIVGVLLVILLAAVGGIVFFLYKQGIIVKNKAQGSKDNDSGHGSSNSNSNENLNGGKQSPNGNDSSSKNSEEENLLTDVKVTNGTQGSKDSDSGHGSSDSSSSENLNGGRQSLNGSDSSSNNFEEENPLMNVKGSTDSGKSSVQNEKC</sequence>
<dbReference type="Gene3D" id="2.60.40.10">
    <property type="entry name" value="Immunoglobulins"/>
    <property type="match status" value="1"/>
</dbReference>
<keyword evidence="8" id="KW-1185">Reference proteome</keyword>
<evidence type="ECO:0000259" key="6">
    <source>
        <dbReference type="PROSITE" id="PS50835"/>
    </source>
</evidence>
<feature type="region of interest" description="Disordered" evidence="3">
    <location>
        <begin position="260"/>
        <end position="280"/>
    </location>
</feature>
<feature type="domain" description="Ig-like" evidence="6">
    <location>
        <begin position="210"/>
        <end position="311"/>
    </location>
</feature>
<dbReference type="GO" id="GO:0005615">
    <property type="term" value="C:extracellular space"/>
    <property type="evidence" value="ECO:0007669"/>
    <property type="project" value="TreeGrafter"/>
</dbReference>
<protein>
    <submittedName>
        <fullName evidence="7">Class I histocompatibility antigen, F10 alpha chain-like</fullName>
    </submittedName>
</protein>
<dbReference type="PANTHER" id="PTHR16675:SF193">
    <property type="entry name" value="LOC571647 PROTEIN-RELATED"/>
    <property type="match status" value="1"/>
</dbReference>
<comment type="similarity">
    <text evidence="2">Belongs to the MHC class I family.</text>
</comment>
<reference evidence="7 8" key="1">
    <citation type="submission" date="2019-04" db="EMBL/GenBank/DDBJ databases">
        <authorList>
            <consortium name="Wellcome Sanger Institute Data Sharing"/>
        </authorList>
    </citation>
    <scope>NUCLEOTIDE SEQUENCE [LARGE SCALE GENOMIC DNA]</scope>
</reference>
<dbReference type="Ensembl" id="ENSSFOT00015027375.2">
    <property type="protein sequence ID" value="ENSSFOP00015027067.1"/>
    <property type="gene ID" value="ENSSFOG00015017767.2"/>
</dbReference>
<organism evidence="7 8">
    <name type="scientific">Scleropages formosus</name>
    <name type="common">Asian bonytongue</name>
    <name type="synonym">Osteoglossum formosum</name>
    <dbReference type="NCBI Taxonomy" id="113540"/>
    <lineage>
        <taxon>Eukaryota</taxon>
        <taxon>Metazoa</taxon>
        <taxon>Chordata</taxon>
        <taxon>Craniata</taxon>
        <taxon>Vertebrata</taxon>
        <taxon>Euteleostomi</taxon>
        <taxon>Actinopterygii</taxon>
        <taxon>Neopterygii</taxon>
        <taxon>Teleostei</taxon>
        <taxon>Osteoglossocephala</taxon>
        <taxon>Osteoglossomorpha</taxon>
        <taxon>Osteoglossiformes</taxon>
        <taxon>Osteoglossidae</taxon>
        <taxon>Scleropages</taxon>
    </lineage>
</organism>
<dbReference type="PROSITE" id="PS50835">
    <property type="entry name" value="IG_LIKE"/>
    <property type="match status" value="1"/>
</dbReference>
<reference evidence="7" key="2">
    <citation type="submission" date="2025-08" db="UniProtKB">
        <authorList>
            <consortium name="Ensembl"/>
        </authorList>
    </citation>
    <scope>IDENTIFICATION</scope>
</reference>
<dbReference type="Pfam" id="PF07654">
    <property type="entry name" value="C1-set"/>
    <property type="match status" value="1"/>
</dbReference>
<dbReference type="FunFam" id="3.30.500.10:FF:000005">
    <property type="entry name" value="MHC class I antigen ZKA transcript variant 1"/>
    <property type="match status" value="1"/>
</dbReference>
<evidence type="ECO:0000256" key="5">
    <source>
        <dbReference type="SAM" id="SignalP"/>
    </source>
</evidence>
<feature type="compositionally biased region" description="Polar residues" evidence="3">
    <location>
        <begin position="460"/>
        <end position="475"/>
    </location>
</feature>
<keyword evidence="5" id="KW-0732">Signal</keyword>